<name>A0A7G9YNS7_9EURY</name>
<accession>A0A7G9YNS7</accession>
<sequence length="92" mass="10072">MQFFRALLISFSTTHGLLTYSGVRITDCLMSPSQSSISRINELHESISAKGSDVSFFDYAKALVIDIPNDTGYNNVTPGLGAKRLVVTNNEE</sequence>
<dbReference type="AlphaFoldDB" id="A0A7G9YNS7"/>
<organism evidence="1">
    <name type="scientific">Candidatus Methanogaster sp. ANME-2c ERB4</name>
    <dbReference type="NCBI Taxonomy" id="2759911"/>
    <lineage>
        <taxon>Archaea</taxon>
        <taxon>Methanobacteriati</taxon>
        <taxon>Methanobacteriota</taxon>
        <taxon>Stenosarchaea group</taxon>
        <taxon>Methanomicrobia</taxon>
        <taxon>Methanosarcinales</taxon>
        <taxon>ANME-2 cluster</taxon>
        <taxon>Candidatus Methanogasteraceae</taxon>
        <taxon>Candidatus Methanogaster</taxon>
    </lineage>
</organism>
<dbReference type="EMBL" id="MT631388">
    <property type="protein sequence ID" value="QNO49661.1"/>
    <property type="molecule type" value="Genomic_DNA"/>
</dbReference>
<reference evidence="1" key="1">
    <citation type="submission" date="2020-06" db="EMBL/GenBank/DDBJ databases">
        <title>Unique genomic features of the anaerobic methanotrophic archaea.</title>
        <authorList>
            <person name="Chadwick G.L."/>
            <person name="Skennerton C.T."/>
            <person name="Laso-Perez R."/>
            <person name="Leu A.O."/>
            <person name="Speth D.R."/>
            <person name="Yu H."/>
            <person name="Morgan-Lang C."/>
            <person name="Hatzenpichler R."/>
            <person name="Goudeau D."/>
            <person name="Malmstrom R."/>
            <person name="Brazelton W.J."/>
            <person name="Woyke T."/>
            <person name="Hallam S.J."/>
            <person name="Tyson G.W."/>
            <person name="Wegener G."/>
            <person name="Boetius A."/>
            <person name="Orphan V."/>
        </authorList>
    </citation>
    <scope>NUCLEOTIDE SEQUENCE</scope>
</reference>
<gene>
    <name evidence="1" type="ORF">FBMMOPGC_00008</name>
    <name evidence="2" type="ORF">GDOAKEED_00010</name>
</gene>
<evidence type="ECO:0000313" key="2">
    <source>
        <dbReference type="EMBL" id="QNO50106.1"/>
    </source>
</evidence>
<proteinExistence type="predicted"/>
<evidence type="ECO:0000313" key="1">
    <source>
        <dbReference type="EMBL" id="QNO49661.1"/>
    </source>
</evidence>
<dbReference type="EMBL" id="MT631405">
    <property type="protein sequence ID" value="QNO50106.1"/>
    <property type="molecule type" value="Genomic_DNA"/>
</dbReference>
<protein>
    <submittedName>
        <fullName evidence="1">Uncharacterized protein</fullName>
    </submittedName>
</protein>